<dbReference type="Gene3D" id="2.40.170.20">
    <property type="entry name" value="TonB-dependent receptor, beta-barrel domain"/>
    <property type="match status" value="1"/>
</dbReference>
<dbReference type="PROSITE" id="PS52016">
    <property type="entry name" value="TONB_DEPENDENT_REC_3"/>
    <property type="match status" value="1"/>
</dbReference>
<dbReference type="InterPro" id="IPR011662">
    <property type="entry name" value="Secretin/TonB_short_N"/>
</dbReference>
<dbReference type="NCBIfam" id="TIGR04057">
    <property type="entry name" value="SusC_RagA_signa"/>
    <property type="match status" value="1"/>
</dbReference>
<comment type="subcellular location">
    <subcellularLocation>
        <location evidence="1 7">Cell outer membrane</location>
        <topology evidence="1 7">Multi-pass membrane protein</topology>
    </subcellularLocation>
</comment>
<reference evidence="10" key="1">
    <citation type="journal article" date="2019" name="Int. J. Syst. Evol. Microbiol.">
        <title>The Global Catalogue of Microorganisms (GCM) 10K type strain sequencing project: providing services to taxonomists for standard genome sequencing and annotation.</title>
        <authorList>
            <consortium name="The Broad Institute Genomics Platform"/>
            <consortium name="The Broad Institute Genome Sequencing Center for Infectious Disease"/>
            <person name="Wu L."/>
            <person name="Ma J."/>
        </authorList>
    </citation>
    <scope>NUCLEOTIDE SEQUENCE [LARGE SCALE GENOMIC DNA]</scope>
    <source>
        <strain evidence="10">CCUG 53762</strain>
    </source>
</reference>
<dbReference type="InterPro" id="IPR023996">
    <property type="entry name" value="TonB-dep_OMP_SusC/RagA"/>
</dbReference>
<dbReference type="InterPro" id="IPR008969">
    <property type="entry name" value="CarboxyPept-like_regulatory"/>
</dbReference>
<evidence type="ECO:0000256" key="7">
    <source>
        <dbReference type="PROSITE-ProRule" id="PRU01360"/>
    </source>
</evidence>
<dbReference type="SMART" id="SM00965">
    <property type="entry name" value="STN"/>
    <property type="match status" value="1"/>
</dbReference>
<evidence type="ECO:0000256" key="5">
    <source>
        <dbReference type="ARBA" id="ARBA00023136"/>
    </source>
</evidence>
<evidence type="ECO:0000313" key="9">
    <source>
        <dbReference type="EMBL" id="MFD1628487.1"/>
    </source>
</evidence>
<keyword evidence="10" id="KW-1185">Reference proteome</keyword>
<dbReference type="InterPro" id="IPR037066">
    <property type="entry name" value="Plug_dom_sf"/>
</dbReference>
<evidence type="ECO:0000313" key="10">
    <source>
        <dbReference type="Proteomes" id="UP001597118"/>
    </source>
</evidence>
<protein>
    <submittedName>
        <fullName evidence="9">TonB-dependent receptor</fullName>
    </submittedName>
</protein>
<dbReference type="Gene3D" id="2.60.40.1120">
    <property type="entry name" value="Carboxypeptidase-like, regulatory domain"/>
    <property type="match status" value="1"/>
</dbReference>
<sequence length="1163" mass="129793">MQKSDEIRMGNYRSFQKLVKRVTIMVSVLFTLQVVAQERSDQIRLSIAGNNITLAQAFQQIKKNTGLTVFYNSQLLNDADRVSLNFKDARLNDVLDHILKGRNIGYELRRDKVIVLNKKTVTSTTPSKQEETYILKGKVLDEGTGETLIGVAVSLKGTTNRATLTDKDGNYAIRVSKSDALTFSYLGYNSISLVAGTLKDGTVKLKSRPSALNEVVVIGYGEVKRGDLTGSVGEVKMEDIQKAPVATIDQALAGRIAGVQVSSNEGQPGGGMDIVIRGGNSLTQSNSPLYVIDGFPMEDPSLASINPQDIKSMSVLKDASATAIYGSRGANGVIVIETKDGKVGKTTFAYDTHYGVQQVTKTMDLMNPYEFVKYQNEFDPVYAEEAYLRNGVTLDYYKDVPGIDWQDKLFRNGNVQNHSLSINGGNTSTKFSISGNAVNQEGAIINSGFSRYQGRAFFDHKANKKLSFNMSINYARDKSYGDLASTGTSGVQPYASFLLYRVWGYRPLNRYGSTVDIEESFIDNDGNDARFNPIIDYSNSQNNRMNESFNFNGNAWYKILDNLTFKIKAGINRRTLEQNSFYNSMTSRGSSLSTANTKGINGGITFSQYQSWVNENTLTYRPKLKNRQTLTALLGWTLQGDQIRRFGLTGEQVPNEFLGIYGLEEGTPGANAAFHTQNVLMSYLGRVDYNLRDKYLFTASMRADGSSKFIQENRWSYFPSAAFAWKVKNESFVKSINAISDAKLRMSWGLTGNNRINDFATYSQMELPYGAYYSFGNTVSQGIQLKTFGNKTLKWETTQQTDLGLDISFLKNRITTTIDVYRKVTSDLLLEANVPYTTGYTRIYKNVGKVSNQGLEISLSTVNIKGKSFGWESDFNISFNKNKILALAEDQTRLLRPVGWGNYGSTNLFIAEIGGPVAQFYGLLFDGLYQINDFTWQNNSDPSIAHENRNYVLKKEVPSNTHGSKRELVQPGDIKYVDVNGDGIVNAEDNVIIGRGLPIHSGGFNNNFTYKGFSLNVFFQWSYGNDIMNANRIYLEGNDANRSALNQFASYADRWTYENQDSNIPKTKGQGASNYYSTRTLEDGSYLRLKTVALSYALPKKITDRIKVNSLSFYASGQNLYTWTNYSGMDPEVSTRNSALTPGLDYSSYPRMRMFTFGLKTSF</sequence>
<dbReference type="SUPFAM" id="SSF56935">
    <property type="entry name" value="Porins"/>
    <property type="match status" value="1"/>
</dbReference>
<dbReference type="NCBIfam" id="TIGR04056">
    <property type="entry name" value="OMP_RagA_SusC"/>
    <property type="match status" value="1"/>
</dbReference>
<dbReference type="InterPro" id="IPR002105">
    <property type="entry name" value="Dockerin_1_rpt"/>
</dbReference>
<dbReference type="Pfam" id="PF07715">
    <property type="entry name" value="Plug"/>
    <property type="match status" value="1"/>
</dbReference>
<dbReference type="InterPro" id="IPR012910">
    <property type="entry name" value="Plug_dom"/>
</dbReference>
<dbReference type="Gene3D" id="2.170.130.10">
    <property type="entry name" value="TonB-dependent receptor, plug domain"/>
    <property type="match status" value="1"/>
</dbReference>
<proteinExistence type="inferred from homology"/>
<keyword evidence="3 7" id="KW-1134">Transmembrane beta strand</keyword>
<gene>
    <name evidence="9" type="ORF">ACFSAH_01290</name>
</gene>
<evidence type="ECO:0000256" key="1">
    <source>
        <dbReference type="ARBA" id="ARBA00004571"/>
    </source>
</evidence>
<dbReference type="RefSeq" id="WP_379660874.1">
    <property type="nucleotide sequence ID" value="NZ_JBHUDG010000002.1"/>
</dbReference>
<dbReference type="Pfam" id="PF07660">
    <property type="entry name" value="STN"/>
    <property type="match status" value="1"/>
</dbReference>
<evidence type="ECO:0000256" key="2">
    <source>
        <dbReference type="ARBA" id="ARBA00022448"/>
    </source>
</evidence>
<accession>A0ABW4I8T6</accession>
<dbReference type="EMBL" id="JBHUDG010000002">
    <property type="protein sequence ID" value="MFD1628487.1"/>
    <property type="molecule type" value="Genomic_DNA"/>
</dbReference>
<dbReference type="InterPro" id="IPR039426">
    <property type="entry name" value="TonB-dep_rcpt-like"/>
</dbReference>
<keyword evidence="5 7" id="KW-0472">Membrane</keyword>
<evidence type="ECO:0000259" key="8">
    <source>
        <dbReference type="SMART" id="SM00965"/>
    </source>
</evidence>
<dbReference type="Pfam" id="PF13715">
    <property type="entry name" value="CarbopepD_reg_2"/>
    <property type="match status" value="1"/>
</dbReference>
<evidence type="ECO:0000256" key="3">
    <source>
        <dbReference type="ARBA" id="ARBA00022452"/>
    </source>
</evidence>
<dbReference type="InterPro" id="IPR036942">
    <property type="entry name" value="Beta-barrel_TonB_sf"/>
</dbReference>
<dbReference type="Proteomes" id="UP001597118">
    <property type="component" value="Unassembled WGS sequence"/>
</dbReference>
<dbReference type="InterPro" id="IPR023997">
    <property type="entry name" value="TonB-dep_OMP_SusC/RagA_CS"/>
</dbReference>
<keyword evidence="2 7" id="KW-0813">Transport</keyword>
<name>A0ABW4I8T6_9SPHI</name>
<comment type="caution">
    <text evidence="9">The sequence shown here is derived from an EMBL/GenBank/DDBJ whole genome shotgun (WGS) entry which is preliminary data.</text>
</comment>
<keyword evidence="6 7" id="KW-0998">Cell outer membrane</keyword>
<comment type="similarity">
    <text evidence="7">Belongs to the TonB-dependent receptor family.</text>
</comment>
<keyword evidence="4 7" id="KW-0812">Transmembrane</keyword>
<keyword evidence="9" id="KW-0675">Receptor</keyword>
<evidence type="ECO:0000256" key="4">
    <source>
        <dbReference type="ARBA" id="ARBA00022692"/>
    </source>
</evidence>
<dbReference type="SUPFAM" id="SSF49464">
    <property type="entry name" value="Carboxypeptidase regulatory domain-like"/>
    <property type="match status" value="1"/>
</dbReference>
<organism evidence="9 10">
    <name type="scientific">Pseudopedobacter beijingensis</name>
    <dbReference type="NCBI Taxonomy" id="1207056"/>
    <lineage>
        <taxon>Bacteria</taxon>
        <taxon>Pseudomonadati</taxon>
        <taxon>Bacteroidota</taxon>
        <taxon>Sphingobacteriia</taxon>
        <taxon>Sphingobacteriales</taxon>
        <taxon>Sphingobacteriaceae</taxon>
        <taxon>Pseudopedobacter</taxon>
    </lineage>
</organism>
<evidence type="ECO:0000256" key="6">
    <source>
        <dbReference type="ARBA" id="ARBA00023237"/>
    </source>
</evidence>
<dbReference type="PROSITE" id="PS00448">
    <property type="entry name" value="CLOS_CELLULOSOME_RPT"/>
    <property type="match status" value="1"/>
</dbReference>
<feature type="domain" description="Secretin/TonB short N-terminal" evidence="8">
    <location>
        <begin position="67"/>
        <end position="119"/>
    </location>
</feature>